<sequence length="78" mass="8773">MHAHTRAKSNLNSAPRRLSPRPIYGPSRSAAVTLIAAFYFTLYKSQEPCNSRSAYCEYCLSTPRSIWLVPMVEAVIQP</sequence>
<dbReference type="AlphaFoldDB" id="A0A7E4USG3"/>
<reference evidence="3" key="2">
    <citation type="submission" date="2020-10" db="UniProtKB">
        <authorList>
            <consortium name="WormBaseParasite"/>
        </authorList>
    </citation>
    <scope>IDENTIFICATION</scope>
</reference>
<dbReference type="WBParaSite" id="Pan_g12291.t1">
    <property type="protein sequence ID" value="Pan_g12291.t1"/>
    <property type="gene ID" value="Pan_g12291"/>
</dbReference>
<evidence type="ECO:0000313" key="3">
    <source>
        <dbReference type="WBParaSite" id="Pan_g12291.t1"/>
    </source>
</evidence>
<keyword evidence="2" id="KW-1185">Reference proteome</keyword>
<evidence type="ECO:0000256" key="1">
    <source>
        <dbReference type="SAM" id="MobiDB-lite"/>
    </source>
</evidence>
<organism evidence="2 3">
    <name type="scientific">Panagrellus redivivus</name>
    <name type="common">Microworm</name>
    <dbReference type="NCBI Taxonomy" id="6233"/>
    <lineage>
        <taxon>Eukaryota</taxon>
        <taxon>Metazoa</taxon>
        <taxon>Ecdysozoa</taxon>
        <taxon>Nematoda</taxon>
        <taxon>Chromadorea</taxon>
        <taxon>Rhabditida</taxon>
        <taxon>Tylenchina</taxon>
        <taxon>Panagrolaimomorpha</taxon>
        <taxon>Panagrolaimoidea</taxon>
        <taxon>Panagrolaimidae</taxon>
        <taxon>Panagrellus</taxon>
    </lineage>
</organism>
<name>A0A7E4USG3_PANRE</name>
<proteinExistence type="predicted"/>
<evidence type="ECO:0000313" key="2">
    <source>
        <dbReference type="Proteomes" id="UP000492821"/>
    </source>
</evidence>
<feature type="region of interest" description="Disordered" evidence="1">
    <location>
        <begin position="1"/>
        <end position="24"/>
    </location>
</feature>
<reference evidence="2" key="1">
    <citation type="journal article" date="2013" name="Genetics">
        <title>The draft genome and transcriptome of Panagrellus redivivus are shaped by the harsh demands of a free-living lifestyle.</title>
        <authorList>
            <person name="Srinivasan J."/>
            <person name="Dillman A.R."/>
            <person name="Macchietto M.G."/>
            <person name="Heikkinen L."/>
            <person name="Lakso M."/>
            <person name="Fracchia K.M."/>
            <person name="Antoshechkin I."/>
            <person name="Mortazavi A."/>
            <person name="Wong G."/>
            <person name="Sternberg P.W."/>
        </authorList>
    </citation>
    <scope>NUCLEOTIDE SEQUENCE [LARGE SCALE GENOMIC DNA]</scope>
    <source>
        <strain evidence="2">MT8872</strain>
    </source>
</reference>
<protein>
    <submittedName>
        <fullName evidence="3">Secreted protein</fullName>
    </submittedName>
</protein>
<accession>A0A7E4USG3</accession>
<dbReference type="Proteomes" id="UP000492821">
    <property type="component" value="Unassembled WGS sequence"/>
</dbReference>